<dbReference type="Proteomes" id="UP000690515">
    <property type="component" value="Unassembled WGS sequence"/>
</dbReference>
<dbReference type="PANTHER" id="PTHR32309">
    <property type="entry name" value="TYROSINE-PROTEIN KINASE"/>
    <property type="match status" value="1"/>
</dbReference>
<evidence type="ECO:0000313" key="4">
    <source>
        <dbReference type="Proteomes" id="UP000690515"/>
    </source>
</evidence>
<reference evidence="3 4" key="1">
    <citation type="submission" date="2021-04" db="EMBL/GenBank/DDBJ databases">
        <authorList>
            <person name="Pira H."/>
            <person name="Risdian C."/>
            <person name="Wink J."/>
        </authorList>
    </citation>
    <scope>NUCLEOTIDE SEQUENCE [LARGE SCALE GENOMIC DNA]</scope>
    <source>
        <strain evidence="3 4">WH53</strain>
    </source>
</reference>
<accession>A0ABS5ZFC8</accession>
<keyword evidence="2" id="KW-0812">Transmembrane</keyword>
<protein>
    <recommendedName>
        <fullName evidence="5">Lipopolysaccharide biosynthesis protein</fullName>
    </recommendedName>
</protein>
<keyword evidence="4" id="KW-1185">Reference proteome</keyword>
<keyword evidence="1" id="KW-0175">Coiled coil</keyword>
<dbReference type="EMBL" id="JAGSOY010000047">
    <property type="protein sequence ID" value="MBU2712762.1"/>
    <property type="molecule type" value="Genomic_DNA"/>
</dbReference>
<dbReference type="InterPro" id="IPR050445">
    <property type="entry name" value="Bact_polysacc_biosynth/exp"/>
</dbReference>
<keyword evidence="2" id="KW-0472">Membrane</keyword>
<evidence type="ECO:0000256" key="2">
    <source>
        <dbReference type="SAM" id="Phobius"/>
    </source>
</evidence>
<proteinExistence type="predicted"/>
<feature type="transmembrane region" description="Helical" evidence="2">
    <location>
        <begin position="468"/>
        <end position="487"/>
    </location>
</feature>
<sequence>MIEKSRKETAENYLHEFLRIFFANQLLIKRVFILFVSISILVPFVVEDHYELTGEVLVLSKKLSQSDADTVLTGDTDKFVPLTVIDMETESNILRSTGLIRTTVSELYQAGKLSLASLEATTWLGVVFENYIIKPVQQYIIQPMSQLLGVNEKDIQHLEIDKLTTDVLENLTIEPVPGSNVINVTFISVNPEQGVILVNNLLNNYLLTRDQLQSAELPYDLFKKKRDHYRERYAELEKMKLDLLTKYQAANPEQELIQVLASYDDEQENLNDYLDTHLEKKRWVEYLTLHLQHLKSTSQLTEYTFPYTFTETAGSVAYDDKEIRLQLEEVSKLVGEFSNASMSFRADSLKIKRISARLARERNTLLKLFTNRIQQRQMELAVLEETITTKQQRLKQYEARIDNLRKVASRIEQVETEIKAMNEAFFSYSQQFEEKRMMQLVDNVRLSNARILSRPFIPAEPAFPQLKMILPIGAITGFLLALAIGYLREFFDHTFKQPSHVEKYLNIPVFATLDDISKRKESSQFENGLASFIGRIGKKSRSAT</sequence>
<organism evidence="3 4">
    <name type="scientific">Zooshikella harenae</name>
    <dbReference type="NCBI Taxonomy" id="2827238"/>
    <lineage>
        <taxon>Bacteria</taxon>
        <taxon>Pseudomonadati</taxon>
        <taxon>Pseudomonadota</taxon>
        <taxon>Gammaproteobacteria</taxon>
        <taxon>Oceanospirillales</taxon>
        <taxon>Zooshikellaceae</taxon>
        <taxon>Zooshikella</taxon>
    </lineage>
</organism>
<comment type="caution">
    <text evidence="3">The sequence shown here is derived from an EMBL/GenBank/DDBJ whole genome shotgun (WGS) entry which is preliminary data.</text>
</comment>
<dbReference type="PANTHER" id="PTHR32309:SF13">
    <property type="entry name" value="FERRIC ENTEROBACTIN TRANSPORT PROTEIN FEPE"/>
    <property type="match status" value="1"/>
</dbReference>
<evidence type="ECO:0000313" key="3">
    <source>
        <dbReference type="EMBL" id="MBU2712762.1"/>
    </source>
</evidence>
<name>A0ABS5ZFC8_9GAMM</name>
<keyword evidence="2" id="KW-1133">Transmembrane helix</keyword>
<feature type="transmembrane region" description="Helical" evidence="2">
    <location>
        <begin position="27"/>
        <end position="46"/>
    </location>
</feature>
<evidence type="ECO:0000256" key="1">
    <source>
        <dbReference type="SAM" id="Coils"/>
    </source>
</evidence>
<gene>
    <name evidence="3" type="ORF">KCG35_16970</name>
</gene>
<feature type="coiled-coil region" evidence="1">
    <location>
        <begin position="380"/>
        <end position="424"/>
    </location>
</feature>
<evidence type="ECO:0008006" key="5">
    <source>
        <dbReference type="Google" id="ProtNLM"/>
    </source>
</evidence>
<dbReference type="RefSeq" id="WP_215820989.1">
    <property type="nucleotide sequence ID" value="NZ_JAGSOY010000047.1"/>
</dbReference>